<feature type="compositionally biased region" description="Polar residues" evidence="1">
    <location>
        <begin position="1121"/>
        <end position="1132"/>
    </location>
</feature>
<feature type="region of interest" description="Disordered" evidence="1">
    <location>
        <begin position="1523"/>
        <end position="1542"/>
    </location>
</feature>
<evidence type="ECO:0000256" key="1">
    <source>
        <dbReference type="SAM" id="MobiDB-lite"/>
    </source>
</evidence>
<keyword evidence="3" id="KW-0456">Lyase</keyword>
<dbReference type="Proteomes" id="UP001642464">
    <property type="component" value="Unassembled WGS sequence"/>
</dbReference>
<dbReference type="EMBL" id="CAXAMM010009047">
    <property type="protein sequence ID" value="CAK9019213.1"/>
    <property type="molecule type" value="Genomic_DNA"/>
</dbReference>
<comment type="caution">
    <text evidence="3">The sequence shown here is derived from an EMBL/GenBank/DDBJ whole genome shotgun (WGS) entry which is preliminary data.</text>
</comment>
<proteinExistence type="predicted"/>
<sequence length="1758" mass="194244">MGCCGSAVQTIYSVPEGVAGFFGSYELFVENNKAKPVVLGMLLLDGHKKPSIGSFHHAGSFDYQIKQEVVKGLTLEVCHEGKLTKDLEDSLAKSVAALEAAGASVICGSSGSMLFFQPFVRQKTKLPVILSAMAMLPSVSCSYSADEKVAIFYAGSNVPESLLKEEYRVDLKDSHYHFERCDDLPGFKEVAAGSDDATQLESLKTGLLARAHKVLEDNPKVRAFVLENTELPRFAHALRKATFRPVFDAIKLCDFYINSHMDNPRFGLKDWDDARKGTSPAFNFGQTLSMGVGELESFAKPVLDLVKVPDLAMQVYEGSKQHAVSMWYRSHRAGVKLGVIRLDYHYPPAPGDVDHPGSYGYEVLYHMVSGLTFEMCQSGKLTPEVQDRFLKGLKELEAKGASVITGDCGFMMWLQELARKNTKLPVIMSSLATLPAITASYHRDEKIAIFTANGKSLLTMKDLIMKECGVDVKDERYIFVGCEEVPGFEAVAAGEKVDVKKVTPGIVKKAQEILSANPKVRSILMECTELPPYSDAVRHVCGVPVFDAITACDFYIACHVDSPKMKVASKRVWGSLMKPAVNCDSFNDVARPRVASRVGTTRFPRSLLIMALSPWPFLSSPEIRSSQLRGSKVQTRSFDYEVKQEVVKGLTAEVCQLGSLTEELEKNLAESIAALEAAGASVICGDTGAMMVFQHVARKKTKLPVILSALHLLPTVTGSHSHDAQVAVFTEHRGALEVMKKLVHEEYGIDLEDSRYIIVDCTEIPGFATHDDAEMEAGLVARAQRVLQEHPEVRAFLLESTRLPRHLAHAVRKATARPVFDAHLLCDFYIDSHMDNPRFGKKSHEPKAKPWVSRLASWAKKVGMKAYTSWEHAIKPPKAVAAVGVKLGVIRLDYHYPPARGDVDHPGSYGYEVHYHMVEGLTFEMCQSGKLTPEVEAAFLHGLRTLESKGVSVITGDCGFMMWLQELARKNTKLPVIMSSLVTLPVLTSSYHHGEKIAIFTANGQSLLTMEELIKKECRKEEQPFIFVGCEEVPGFEAVALGQKVDVKKVTPGIVEKAKQVLRAHPQVRAILMECTELPPYSDAVRYFCGVPVFDAITACSQNPLVPRAFDQRLPKRRNPQGPSNDPRNWSNRPGDPVDCLGRGRVSPIRRGRCRADGVQLGLSACGALAACFLTLLGMLTPWWTMSEPDELAPIITEVSLWTTNTRWTLRMDGGVETHTGCDYRCNKARFTKPRVYSKCQSWEDIKEWAPELCSAGLGSRAESLVTTTTAEPILYGSDGLPLGDRGQPLEEPYNFDKETNVDVFQNPDIPYTLKPPVAPNTIPISTYRPYQFGAATTTVTAFFTYTITRVTSTVPPGGATAQVTPIPVATTPMLGAAFCAQPTWEERTTAPYTEWELNFELPLEIMDRIFAQLNPFFAQVPKWLFTQRPLRNEQVRLVWEAYVQRSPQMKWLGRWPCPSVPARQLHSWIYSGTVDPFLVQLGEEALMPPNTKPAEWSDWALKEAWEIELLDLTTTTLATLRTLQPRTTPAAEPNTAPPTAAPMLPPEPEAYPPDVTSFVSCHLAVFDMQKSAEGPFAWFETEDPCLVSGNFEKIWIAKGCMFLAVIISMAHSFPAMVLFLGAKQRFAWRFPQQTGMFMATGCAFFQSVAVITAATSVVKPGLNGIGFWSTICGILASITSATFCKLSKATLNMEEPPAPTSATVAMGTRGIDAWSQQTAAQVDWANKESKKSTRRVYPETEGMTSASNWTYPQPVVS</sequence>
<evidence type="ECO:0000256" key="2">
    <source>
        <dbReference type="SAM" id="Phobius"/>
    </source>
</evidence>
<feature type="transmembrane region" description="Helical" evidence="2">
    <location>
        <begin position="1666"/>
        <end position="1685"/>
    </location>
</feature>
<protein>
    <submittedName>
        <fullName evidence="3">Dimethylsulfonioproprionate lyase 4 (DMSP lyase 4) (Dimethylpropiothetin dethiomethylase 4)</fullName>
    </submittedName>
</protein>
<feature type="transmembrane region" description="Helical" evidence="2">
    <location>
        <begin position="1635"/>
        <end position="1654"/>
    </location>
</feature>
<feature type="region of interest" description="Disordered" evidence="1">
    <location>
        <begin position="1727"/>
        <end position="1758"/>
    </location>
</feature>
<accession>A0ABP0JXJ6</accession>
<dbReference type="GO" id="GO:0016829">
    <property type="term" value="F:lyase activity"/>
    <property type="evidence" value="ECO:0007669"/>
    <property type="project" value="UniProtKB-KW"/>
</dbReference>
<keyword evidence="2" id="KW-1133">Transmembrane helix</keyword>
<feature type="region of interest" description="Disordered" evidence="1">
    <location>
        <begin position="1111"/>
        <end position="1142"/>
    </location>
</feature>
<organism evidence="3 4">
    <name type="scientific">Durusdinium trenchii</name>
    <dbReference type="NCBI Taxonomy" id="1381693"/>
    <lineage>
        <taxon>Eukaryota</taxon>
        <taxon>Sar</taxon>
        <taxon>Alveolata</taxon>
        <taxon>Dinophyceae</taxon>
        <taxon>Suessiales</taxon>
        <taxon>Symbiodiniaceae</taxon>
        <taxon>Durusdinium</taxon>
    </lineage>
</organism>
<reference evidence="3 4" key="1">
    <citation type="submission" date="2024-02" db="EMBL/GenBank/DDBJ databases">
        <authorList>
            <person name="Chen Y."/>
            <person name="Shah S."/>
            <person name="Dougan E. K."/>
            <person name="Thang M."/>
            <person name="Chan C."/>
        </authorList>
    </citation>
    <scope>NUCLEOTIDE SEQUENCE [LARGE SCALE GENOMIC DNA]</scope>
</reference>
<evidence type="ECO:0000313" key="4">
    <source>
        <dbReference type="Proteomes" id="UP001642464"/>
    </source>
</evidence>
<evidence type="ECO:0000313" key="3">
    <source>
        <dbReference type="EMBL" id="CAK9019213.1"/>
    </source>
</evidence>
<feature type="compositionally biased region" description="Low complexity" evidence="1">
    <location>
        <begin position="1523"/>
        <end position="1535"/>
    </location>
</feature>
<keyword evidence="2" id="KW-0812">Transmembrane</keyword>
<gene>
    <name evidence="3" type="ORF">SCF082_LOCUS14422</name>
</gene>
<name>A0ABP0JXJ6_9DINO</name>
<feature type="compositionally biased region" description="Polar residues" evidence="1">
    <location>
        <begin position="1743"/>
        <end position="1758"/>
    </location>
</feature>
<keyword evidence="4" id="KW-1185">Reference proteome</keyword>
<keyword evidence="2" id="KW-0472">Membrane</keyword>
<feature type="transmembrane region" description="Helical" evidence="2">
    <location>
        <begin position="1602"/>
        <end position="1623"/>
    </location>
</feature>